<evidence type="ECO:0000256" key="10">
    <source>
        <dbReference type="HAMAP-Rule" id="MF_01151"/>
    </source>
</evidence>
<dbReference type="SUPFAM" id="SSF58014">
    <property type="entry name" value="Coiled-coil domain of nucleotide exchange factor GrpE"/>
    <property type="match status" value="1"/>
</dbReference>
<keyword evidence="5 10" id="KW-0346">Stress response</keyword>
<comment type="function">
    <text evidence="7 10 11">Participates actively in the response to hyperosmotic and heat shock by preventing the aggregation of stress-denatured proteins, in association with DnaK and GrpE. It is the nucleotide exchange factor for DnaK and may function as a thermosensor. Unfolded proteins bind initially to DnaJ; upon interaction with the DnaJ-bound protein, DnaK hydrolyzes its bound ATP, resulting in the formation of a stable complex. GrpE releases ADP from DnaK; ATP binding to DnaK triggers the release of the substrate protein, thus completing the reaction cycle. Several rounds of ATP-dependent interactions between DnaJ, DnaK and GrpE are required for fully efficient folding.</text>
</comment>
<keyword evidence="4 10" id="KW-0963">Cytoplasm</keyword>
<evidence type="ECO:0000256" key="6">
    <source>
        <dbReference type="ARBA" id="ARBA00023186"/>
    </source>
</evidence>
<evidence type="ECO:0000256" key="9">
    <source>
        <dbReference type="ARBA" id="ARBA00076414"/>
    </source>
</evidence>
<evidence type="ECO:0000256" key="1">
    <source>
        <dbReference type="ARBA" id="ARBA00004496"/>
    </source>
</evidence>
<gene>
    <name evidence="10" type="primary">grpE</name>
    <name evidence="14" type="ORF">J41TS12_08620</name>
</gene>
<comment type="subunit">
    <text evidence="3 10">Homodimer.</text>
</comment>
<dbReference type="RefSeq" id="WP_044479346.1">
    <property type="nucleotide sequence ID" value="NZ_BORR01000002.1"/>
</dbReference>
<dbReference type="InterPro" id="IPR009012">
    <property type="entry name" value="GrpE_head"/>
</dbReference>
<comment type="subcellular location">
    <subcellularLocation>
        <location evidence="1 10">Cytoplasm</location>
    </subcellularLocation>
</comment>
<dbReference type="InterPro" id="IPR013805">
    <property type="entry name" value="GrpE_CC"/>
</dbReference>
<evidence type="ECO:0000256" key="7">
    <source>
        <dbReference type="ARBA" id="ARBA00053401"/>
    </source>
</evidence>
<dbReference type="NCBIfam" id="NF010738">
    <property type="entry name" value="PRK14140.1"/>
    <property type="match status" value="1"/>
</dbReference>
<dbReference type="InterPro" id="IPR000740">
    <property type="entry name" value="GrpE"/>
</dbReference>
<comment type="similarity">
    <text evidence="2 10 12">Belongs to the GrpE family.</text>
</comment>
<organism evidence="14 15">
    <name type="scientific">Paenibacillus antibioticophila</name>
    <dbReference type="NCBI Taxonomy" id="1274374"/>
    <lineage>
        <taxon>Bacteria</taxon>
        <taxon>Bacillati</taxon>
        <taxon>Bacillota</taxon>
        <taxon>Bacilli</taxon>
        <taxon>Bacillales</taxon>
        <taxon>Paenibacillaceae</taxon>
        <taxon>Paenibacillus</taxon>
    </lineage>
</organism>
<dbReference type="GO" id="GO:0006457">
    <property type="term" value="P:protein folding"/>
    <property type="evidence" value="ECO:0007669"/>
    <property type="project" value="InterPro"/>
</dbReference>
<feature type="compositionally biased region" description="Acidic residues" evidence="13">
    <location>
        <begin position="20"/>
        <end position="38"/>
    </location>
</feature>
<dbReference type="AlphaFoldDB" id="A0A919XPH1"/>
<evidence type="ECO:0000313" key="14">
    <source>
        <dbReference type="EMBL" id="GIO36001.1"/>
    </source>
</evidence>
<dbReference type="Proteomes" id="UP000681162">
    <property type="component" value="Unassembled WGS sequence"/>
</dbReference>
<dbReference type="GO" id="GO:0051087">
    <property type="term" value="F:protein-folding chaperone binding"/>
    <property type="evidence" value="ECO:0007669"/>
    <property type="project" value="InterPro"/>
</dbReference>
<dbReference type="SUPFAM" id="SSF51064">
    <property type="entry name" value="Head domain of nucleotide exchange factor GrpE"/>
    <property type="match status" value="1"/>
</dbReference>
<evidence type="ECO:0000313" key="15">
    <source>
        <dbReference type="Proteomes" id="UP000681162"/>
    </source>
</evidence>
<evidence type="ECO:0000256" key="13">
    <source>
        <dbReference type="SAM" id="MobiDB-lite"/>
    </source>
</evidence>
<evidence type="ECO:0000256" key="3">
    <source>
        <dbReference type="ARBA" id="ARBA00011738"/>
    </source>
</evidence>
<dbReference type="GO" id="GO:0042803">
    <property type="term" value="F:protein homodimerization activity"/>
    <property type="evidence" value="ECO:0007669"/>
    <property type="project" value="InterPro"/>
</dbReference>
<accession>A0A919XPH1</accession>
<dbReference type="Gene3D" id="3.90.20.20">
    <property type="match status" value="1"/>
</dbReference>
<dbReference type="PRINTS" id="PR00773">
    <property type="entry name" value="GRPEPROTEIN"/>
</dbReference>
<proteinExistence type="inferred from homology"/>
<sequence>MKEQQPIQDEMETGVKEELENADTDNVTDDGTPEEDVQEQAAGDQDQALEAETEKLKAEIEEHKQRLLRTQADYDNFRRRTVKEKEELGKYASAKLITELLPVIDNFERALGSVSDVPEAASYAKGVEMIFRQLEGILKAEGLTPMEAVGTPFNPEYHQAIMQVESDEYEEGDVVEEVQKGYMLKDKVLRPAMVKVKG</sequence>
<feature type="region of interest" description="Disordered" evidence="13">
    <location>
        <begin position="1"/>
        <end position="54"/>
    </location>
</feature>
<protein>
    <recommendedName>
        <fullName evidence="8 10">Protein GrpE</fullName>
    </recommendedName>
    <alternativeName>
        <fullName evidence="9 10">HSP-70 cofactor</fullName>
    </alternativeName>
</protein>
<dbReference type="PANTHER" id="PTHR21237:SF23">
    <property type="entry name" value="GRPE PROTEIN HOMOLOG, MITOCHONDRIAL"/>
    <property type="match status" value="1"/>
</dbReference>
<evidence type="ECO:0000256" key="2">
    <source>
        <dbReference type="ARBA" id="ARBA00009054"/>
    </source>
</evidence>
<dbReference type="HAMAP" id="MF_01151">
    <property type="entry name" value="GrpE"/>
    <property type="match status" value="1"/>
</dbReference>
<comment type="caution">
    <text evidence="14">The sequence shown here is derived from an EMBL/GenBank/DDBJ whole genome shotgun (WGS) entry which is preliminary data.</text>
</comment>
<dbReference type="PROSITE" id="PS01071">
    <property type="entry name" value="GRPE"/>
    <property type="match status" value="1"/>
</dbReference>
<evidence type="ECO:0000256" key="11">
    <source>
        <dbReference type="RuleBase" id="RU000639"/>
    </source>
</evidence>
<dbReference type="CDD" id="cd00446">
    <property type="entry name" value="GrpE"/>
    <property type="match status" value="1"/>
</dbReference>
<dbReference type="GO" id="GO:0051082">
    <property type="term" value="F:unfolded protein binding"/>
    <property type="evidence" value="ECO:0007669"/>
    <property type="project" value="TreeGrafter"/>
</dbReference>
<dbReference type="GO" id="GO:0005737">
    <property type="term" value="C:cytoplasm"/>
    <property type="evidence" value="ECO:0007669"/>
    <property type="project" value="UniProtKB-SubCell"/>
</dbReference>
<dbReference type="Gene3D" id="2.30.22.10">
    <property type="entry name" value="Head domain of nucleotide exchange factor GrpE"/>
    <property type="match status" value="1"/>
</dbReference>
<keyword evidence="6 10" id="KW-0143">Chaperone</keyword>
<evidence type="ECO:0000256" key="4">
    <source>
        <dbReference type="ARBA" id="ARBA00022490"/>
    </source>
</evidence>
<dbReference type="EMBL" id="BORR01000002">
    <property type="protein sequence ID" value="GIO36001.1"/>
    <property type="molecule type" value="Genomic_DNA"/>
</dbReference>
<name>A0A919XPH1_9BACL</name>
<reference evidence="14 15" key="1">
    <citation type="submission" date="2021-03" db="EMBL/GenBank/DDBJ databases">
        <title>Antimicrobial resistance genes in bacteria isolated from Japanese honey, and their potential for conferring macrolide and lincosamide resistance in the American foulbrood pathogen Paenibacillus larvae.</title>
        <authorList>
            <person name="Okamoto M."/>
            <person name="Kumagai M."/>
            <person name="Kanamori H."/>
            <person name="Takamatsu D."/>
        </authorList>
    </citation>
    <scope>NUCLEOTIDE SEQUENCE [LARGE SCALE GENOMIC DNA]</scope>
    <source>
        <strain evidence="14 15">J41TS12</strain>
    </source>
</reference>
<keyword evidence="15" id="KW-1185">Reference proteome</keyword>
<dbReference type="GO" id="GO:0000774">
    <property type="term" value="F:adenyl-nucleotide exchange factor activity"/>
    <property type="evidence" value="ECO:0007669"/>
    <property type="project" value="InterPro"/>
</dbReference>
<evidence type="ECO:0000256" key="5">
    <source>
        <dbReference type="ARBA" id="ARBA00023016"/>
    </source>
</evidence>
<dbReference type="Pfam" id="PF01025">
    <property type="entry name" value="GrpE"/>
    <property type="match status" value="1"/>
</dbReference>
<evidence type="ECO:0000256" key="8">
    <source>
        <dbReference type="ARBA" id="ARBA00072274"/>
    </source>
</evidence>
<dbReference type="PANTHER" id="PTHR21237">
    <property type="entry name" value="GRPE PROTEIN"/>
    <property type="match status" value="1"/>
</dbReference>
<evidence type="ECO:0000256" key="12">
    <source>
        <dbReference type="RuleBase" id="RU004478"/>
    </source>
</evidence>
<dbReference type="FunFam" id="2.30.22.10:FF:000001">
    <property type="entry name" value="Protein GrpE"/>
    <property type="match status" value="1"/>
</dbReference>